<reference evidence="1 2" key="1">
    <citation type="submission" date="2018-06" db="EMBL/GenBank/DDBJ databases">
        <authorList>
            <consortium name="Pathogen Informatics"/>
            <person name="Doyle S."/>
        </authorList>
    </citation>
    <scope>NUCLEOTIDE SEQUENCE [LARGE SCALE GENOMIC DNA]</scope>
    <source>
        <strain evidence="1 2">NCTC10038</strain>
    </source>
</reference>
<dbReference type="AlphaFoldDB" id="A0A3M3Y2V0"/>
<name>A0A3M3Y2V0_PSEFL</name>
<dbReference type="GeneID" id="61636907"/>
<dbReference type="Proteomes" id="UP000248640">
    <property type="component" value="Chromosome 1"/>
</dbReference>
<dbReference type="RefSeq" id="WP_084375839.1">
    <property type="nucleotide sequence ID" value="NZ_CBCRXZ010000034.1"/>
</dbReference>
<evidence type="ECO:0000313" key="2">
    <source>
        <dbReference type="Proteomes" id="UP000248640"/>
    </source>
</evidence>
<protein>
    <submittedName>
        <fullName evidence="1">Uncharacterized protein</fullName>
    </submittedName>
</protein>
<dbReference type="EMBL" id="LS483372">
    <property type="protein sequence ID" value="SQF89527.1"/>
    <property type="molecule type" value="Genomic_DNA"/>
</dbReference>
<accession>A0A3M3Y2V0</accession>
<organism evidence="1 2">
    <name type="scientific">Pseudomonas fluorescens</name>
    <dbReference type="NCBI Taxonomy" id="294"/>
    <lineage>
        <taxon>Bacteria</taxon>
        <taxon>Pseudomonadati</taxon>
        <taxon>Pseudomonadota</taxon>
        <taxon>Gammaproteobacteria</taxon>
        <taxon>Pseudomonadales</taxon>
        <taxon>Pseudomonadaceae</taxon>
        <taxon>Pseudomonas</taxon>
    </lineage>
</organism>
<evidence type="ECO:0000313" key="1">
    <source>
        <dbReference type="EMBL" id="SQF89527.1"/>
    </source>
</evidence>
<sequence length="80" mass="9157">MPPPQSLTVVIRQPEDPRTCQLILEQVTYVAWLYGGRVTSTEQGDAIAMREKLADRIPEHELALVKQELDEQFPLKLNKL</sequence>
<proteinExistence type="predicted"/>
<gene>
    <name evidence="1" type="ORF">NCTC10038_00910</name>
</gene>